<reference evidence="8" key="1">
    <citation type="submission" date="2023-01" db="EMBL/GenBank/DDBJ databases">
        <authorList>
            <person name="Piombo E."/>
        </authorList>
    </citation>
    <scope>NUCLEOTIDE SEQUENCE</scope>
</reference>
<dbReference type="InterPro" id="IPR020846">
    <property type="entry name" value="MFS_dom"/>
</dbReference>
<evidence type="ECO:0000256" key="6">
    <source>
        <dbReference type="SAM" id="Phobius"/>
    </source>
</evidence>
<feature type="transmembrane region" description="Helical" evidence="6">
    <location>
        <begin position="212"/>
        <end position="233"/>
    </location>
</feature>
<evidence type="ECO:0000256" key="5">
    <source>
        <dbReference type="SAM" id="MobiDB-lite"/>
    </source>
</evidence>
<feature type="transmembrane region" description="Helical" evidence="6">
    <location>
        <begin position="470"/>
        <end position="493"/>
    </location>
</feature>
<name>A0AA35MJ67_9HYPO</name>
<evidence type="ECO:0000256" key="2">
    <source>
        <dbReference type="ARBA" id="ARBA00022692"/>
    </source>
</evidence>
<feature type="transmembrane region" description="Helical" evidence="6">
    <location>
        <begin position="367"/>
        <end position="390"/>
    </location>
</feature>
<keyword evidence="4 6" id="KW-0472">Membrane</keyword>
<keyword evidence="3 6" id="KW-1133">Transmembrane helix</keyword>
<evidence type="ECO:0000256" key="4">
    <source>
        <dbReference type="ARBA" id="ARBA00023136"/>
    </source>
</evidence>
<dbReference type="PROSITE" id="PS50850">
    <property type="entry name" value="MFS"/>
    <property type="match status" value="1"/>
</dbReference>
<feature type="transmembrane region" description="Helical" evidence="6">
    <location>
        <begin position="323"/>
        <end position="347"/>
    </location>
</feature>
<evidence type="ECO:0000313" key="8">
    <source>
        <dbReference type="EMBL" id="CAI6097655.1"/>
    </source>
</evidence>
<sequence length="552" mass="60653">MTPSTPSPDFVPGTVHLVDLEGTMSSRHAIGGSRDIVLIPTPSTDPDDPLNWSRRRKNQFLFCICVYCLAVGIASAAIYSVLVPISAATGLTLDDLNSGTGYMFLSLGWGCLIWQPIAQKFGKRPVYLLSLLGTMAIMIWAPHATTNGQWIANKVVQGLFGAPIESLCEISVADVYFTHERGTYVGFYALFLVGSNFLAPIMSGFINDGQGWAWVLHWCAIFSGGAFLILLFFMEETNYYRAALPAVAADEEVTPASLDHGQPHQSPSDLEKATREPSVANTDTADGQFQPGSNLSFLQKMKIFRRRDLERKVPWSGMLMRPFIFFSFPVVVFCGFMYGAIVCYFNVLNGTASLILSSPPYNFSASIVGLSYVSCLIGVFIGAYFSGPLGDKFILWKARRNNGIMEPEYRLWLYAALLVTITGSMLLWGVGAAQQVHWFGLVFAMGVLAGSVAAGCQLPISYCIDCYKDLGADAIVTVILIRNTMSFAVSYGITPWVMNLGYRNAFLVAAFTALAQTAMFLVFIKWGRQIRKAGVSKYLKYVQQVKDDGLLH</sequence>
<evidence type="ECO:0000256" key="1">
    <source>
        <dbReference type="ARBA" id="ARBA00004141"/>
    </source>
</evidence>
<feature type="transmembrane region" description="Helical" evidence="6">
    <location>
        <begin position="155"/>
        <end position="177"/>
    </location>
</feature>
<evidence type="ECO:0000256" key="3">
    <source>
        <dbReference type="ARBA" id="ARBA00022989"/>
    </source>
</evidence>
<dbReference type="PANTHER" id="PTHR23502">
    <property type="entry name" value="MAJOR FACILITATOR SUPERFAMILY"/>
    <property type="match status" value="1"/>
</dbReference>
<feature type="transmembrane region" description="Helical" evidence="6">
    <location>
        <begin position="505"/>
        <end position="524"/>
    </location>
</feature>
<proteinExistence type="predicted"/>
<feature type="transmembrane region" description="Helical" evidence="6">
    <location>
        <begin position="60"/>
        <end position="82"/>
    </location>
</feature>
<comment type="caution">
    <text evidence="8">The sequence shown here is derived from an EMBL/GenBank/DDBJ whole genome shotgun (WGS) entry which is preliminary data.</text>
</comment>
<dbReference type="PANTHER" id="PTHR23502:SF30">
    <property type="entry name" value="TRANSPORTER, PUTATIVE (AFU_ORTHOLOGUE AFUA_8G04702)-RELATED"/>
    <property type="match status" value="1"/>
</dbReference>
<dbReference type="GO" id="GO:0022857">
    <property type="term" value="F:transmembrane transporter activity"/>
    <property type="evidence" value="ECO:0007669"/>
    <property type="project" value="InterPro"/>
</dbReference>
<feature type="transmembrane region" description="Helical" evidence="6">
    <location>
        <begin position="184"/>
        <end position="206"/>
    </location>
</feature>
<dbReference type="EMBL" id="CABFNP030001292">
    <property type="protein sequence ID" value="CAI6097655.1"/>
    <property type="molecule type" value="Genomic_DNA"/>
</dbReference>
<comment type="subcellular location">
    <subcellularLocation>
        <location evidence="1">Membrane</location>
        <topology evidence="1">Multi-pass membrane protein</topology>
    </subcellularLocation>
</comment>
<dbReference type="Proteomes" id="UP001160390">
    <property type="component" value="Unassembled WGS sequence"/>
</dbReference>
<dbReference type="InterPro" id="IPR036259">
    <property type="entry name" value="MFS_trans_sf"/>
</dbReference>
<keyword evidence="2 6" id="KW-0812">Transmembrane</keyword>
<protein>
    <recommendedName>
        <fullName evidence="7">Major facilitator superfamily (MFS) profile domain-containing protein</fullName>
    </recommendedName>
</protein>
<dbReference type="SUPFAM" id="SSF103473">
    <property type="entry name" value="MFS general substrate transporter"/>
    <property type="match status" value="1"/>
</dbReference>
<evidence type="ECO:0000313" key="9">
    <source>
        <dbReference type="Proteomes" id="UP001160390"/>
    </source>
</evidence>
<feature type="transmembrane region" description="Helical" evidence="6">
    <location>
        <begin position="436"/>
        <end position="458"/>
    </location>
</feature>
<dbReference type="InterPro" id="IPR011701">
    <property type="entry name" value="MFS"/>
</dbReference>
<organism evidence="8 9">
    <name type="scientific">Clonostachys chloroleuca</name>
    <dbReference type="NCBI Taxonomy" id="1926264"/>
    <lineage>
        <taxon>Eukaryota</taxon>
        <taxon>Fungi</taxon>
        <taxon>Dikarya</taxon>
        <taxon>Ascomycota</taxon>
        <taxon>Pezizomycotina</taxon>
        <taxon>Sordariomycetes</taxon>
        <taxon>Hypocreomycetidae</taxon>
        <taxon>Hypocreales</taxon>
        <taxon>Bionectriaceae</taxon>
        <taxon>Clonostachys</taxon>
    </lineage>
</organism>
<keyword evidence="9" id="KW-1185">Reference proteome</keyword>
<accession>A0AA35MJ67</accession>
<dbReference type="GO" id="GO:0005886">
    <property type="term" value="C:plasma membrane"/>
    <property type="evidence" value="ECO:0007669"/>
    <property type="project" value="TreeGrafter"/>
</dbReference>
<feature type="compositionally biased region" description="Polar residues" evidence="5">
    <location>
        <begin position="279"/>
        <end position="293"/>
    </location>
</feature>
<feature type="region of interest" description="Disordered" evidence="5">
    <location>
        <begin position="256"/>
        <end position="293"/>
    </location>
</feature>
<feature type="domain" description="Major facilitator superfamily (MFS) profile" evidence="7">
    <location>
        <begin position="60"/>
        <end position="528"/>
    </location>
</feature>
<dbReference type="AlphaFoldDB" id="A0AA35MJ67"/>
<feature type="transmembrane region" description="Helical" evidence="6">
    <location>
        <begin position="411"/>
        <end position="430"/>
    </location>
</feature>
<feature type="transmembrane region" description="Helical" evidence="6">
    <location>
        <begin position="102"/>
        <end position="118"/>
    </location>
</feature>
<dbReference type="Pfam" id="PF07690">
    <property type="entry name" value="MFS_1"/>
    <property type="match status" value="1"/>
</dbReference>
<evidence type="ECO:0000259" key="7">
    <source>
        <dbReference type="PROSITE" id="PS50850"/>
    </source>
</evidence>
<dbReference type="Gene3D" id="1.20.1250.20">
    <property type="entry name" value="MFS general substrate transporter like domains"/>
    <property type="match status" value="1"/>
</dbReference>
<gene>
    <name evidence="8" type="ORF">CCHLO57077_00008896</name>
</gene>
<feature type="transmembrane region" description="Helical" evidence="6">
    <location>
        <begin position="125"/>
        <end position="143"/>
    </location>
</feature>